<feature type="transmembrane region" description="Helical" evidence="1">
    <location>
        <begin position="12"/>
        <end position="27"/>
    </location>
</feature>
<dbReference type="GO" id="GO:0016747">
    <property type="term" value="F:acyltransferase activity, transferring groups other than amino-acyl groups"/>
    <property type="evidence" value="ECO:0007669"/>
    <property type="project" value="InterPro"/>
</dbReference>
<feature type="transmembrane region" description="Helical" evidence="1">
    <location>
        <begin position="43"/>
        <end position="63"/>
    </location>
</feature>
<protein>
    <submittedName>
        <fullName evidence="3">Acyltransferase</fullName>
    </submittedName>
</protein>
<dbReference type="Pfam" id="PF01757">
    <property type="entry name" value="Acyl_transf_3"/>
    <property type="match status" value="1"/>
</dbReference>
<organism evidence="3 4">
    <name type="scientific">Candidatus Eubacterium faecipullorum</name>
    <dbReference type="NCBI Taxonomy" id="2838571"/>
    <lineage>
        <taxon>Bacteria</taxon>
        <taxon>Bacillati</taxon>
        <taxon>Bacillota</taxon>
        <taxon>Clostridia</taxon>
        <taxon>Eubacteriales</taxon>
        <taxon>Eubacteriaceae</taxon>
        <taxon>Eubacterium</taxon>
    </lineage>
</organism>
<dbReference type="InterPro" id="IPR052734">
    <property type="entry name" value="Nod_factor_acetyltransferase"/>
</dbReference>
<reference evidence="3" key="2">
    <citation type="submission" date="2021-04" db="EMBL/GenBank/DDBJ databases">
        <authorList>
            <person name="Gilroy R."/>
        </authorList>
    </citation>
    <scope>NUCLEOTIDE SEQUENCE</scope>
    <source>
        <strain evidence="3">421</strain>
    </source>
</reference>
<dbReference type="Proteomes" id="UP000824205">
    <property type="component" value="Unassembled WGS sequence"/>
</dbReference>
<keyword evidence="1" id="KW-1133">Transmembrane helix</keyword>
<feature type="transmembrane region" description="Helical" evidence="1">
    <location>
        <begin position="128"/>
        <end position="146"/>
    </location>
</feature>
<feature type="transmembrane region" description="Helical" evidence="1">
    <location>
        <begin position="209"/>
        <end position="233"/>
    </location>
</feature>
<gene>
    <name evidence="3" type="ORF">IAA48_08650</name>
</gene>
<keyword evidence="1" id="KW-0472">Membrane</keyword>
<keyword evidence="1" id="KW-0812">Transmembrane</keyword>
<dbReference type="PANTHER" id="PTHR37312:SF1">
    <property type="entry name" value="MEMBRANE-BOUND ACYLTRANSFERASE YKRP-RELATED"/>
    <property type="match status" value="1"/>
</dbReference>
<name>A0A9D1UG42_9FIRM</name>
<feature type="domain" description="Acyltransferase 3" evidence="2">
    <location>
        <begin position="8"/>
        <end position="321"/>
    </location>
</feature>
<feature type="transmembrane region" description="Helical" evidence="1">
    <location>
        <begin position="245"/>
        <end position="265"/>
    </location>
</feature>
<proteinExistence type="predicted"/>
<reference evidence="3" key="1">
    <citation type="journal article" date="2021" name="PeerJ">
        <title>Extensive microbial diversity within the chicken gut microbiome revealed by metagenomics and culture.</title>
        <authorList>
            <person name="Gilroy R."/>
            <person name="Ravi A."/>
            <person name="Getino M."/>
            <person name="Pursley I."/>
            <person name="Horton D.L."/>
            <person name="Alikhan N.F."/>
            <person name="Baker D."/>
            <person name="Gharbi K."/>
            <person name="Hall N."/>
            <person name="Watson M."/>
            <person name="Adriaenssens E.M."/>
            <person name="Foster-Nyarko E."/>
            <person name="Jarju S."/>
            <person name="Secka A."/>
            <person name="Antonio M."/>
            <person name="Oren A."/>
            <person name="Chaudhuri R.R."/>
            <person name="La Ragione R."/>
            <person name="Hildebrand F."/>
            <person name="Pallen M.J."/>
        </authorList>
    </citation>
    <scope>NUCLEOTIDE SEQUENCE</scope>
    <source>
        <strain evidence="3">421</strain>
    </source>
</reference>
<dbReference type="PANTHER" id="PTHR37312">
    <property type="entry name" value="MEMBRANE-BOUND ACYLTRANSFERASE YKRP-RELATED"/>
    <property type="match status" value="1"/>
</dbReference>
<dbReference type="AlphaFoldDB" id="A0A9D1UG42"/>
<evidence type="ECO:0000313" key="3">
    <source>
        <dbReference type="EMBL" id="HIW86547.1"/>
    </source>
</evidence>
<keyword evidence="3" id="KW-0012">Acyltransferase</keyword>
<dbReference type="InterPro" id="IPR002656">
    <property type="entry name" value="Acyl_transf_3_dom"/>
</dbReference>
<feature type="transmembrane region" description="Helical" evidence="1">
    <location>
        <begin position="303"/>
        <end position="326"/>
    </location>
</feature>
<evidence type="ECO:0000313" key="4">
    <source>
        <dbReference type="Proteomes" id="UP000824205"/>
    </source>
</evidence>
<feature type="transmembrane region" description="Helical" evidence="1">
    <location>
        <begin position="272"/>
        <end position="291"/>
    </location>
</feature>
<sequence>MEKKKYFDELNVFRALIIVWVVIGHSYDEASGITDFLPNFMRVYAYSFHMSAFFLLSGLLFCTKIKRIKTFSDAANTAWDRFKRLMVPYFVYTVITYILKFFFQDYANNQLSPHILTDVLLGINNPNGGLWFLHTLFVLSILAIFVCKVPLGISFIISAALKICSLLFVIDIPVISNICEYSVYFFAGLLLYKYYGAISSRFSKFIKGIAGKISVSAVSIVMIVCSFLFVYLTRDMQNDYFSVPITVFCIAAWYIASFAVCAFNLPKKAAMLIGNYGMDIYMLGYFVQIPIRVVLGSMFSAPYYLYTFLMFVFGLLAPIPISKYIIRRVPLFKALFLGDFPKKRMKNKNKKTV</sequence>
<feature type="transmembrane region" description="Helical" evidence="1">
    <location>
        <begin position="84"/>
        <end position="103"/>
    </location>
</feature>
<keyword evidence="3" id="KW-0808">Transferase</keyword>
<feature type="transmembrane region" description="Helical" evidence="1">
    <location>
        <begin position="153"/>
        <end position="175"/>
    </location>
</feature>
<evidence type="ECO:0000259" key="2">
    <source>
        <dbReference type="Pfam" id="PF01757"/>
    </source>
</evidence>
<dbReference type="EMBL" id="DXGE01000034">
    <property type="protein sequence ID" value="HIW86547.1"/>
    <property type="molecule type" value="Genomic_DNA"/>
</dbReference>
<comment type="caution">
    <text evidence="3">The sequence shown here is derived from an EMBL/GenBank/DDBJ whole genome shotgun (WGS) entry which is preliminary data.</text>
</comment>
<evidence type="ECO:0000256" key="1">
    <source>
        <dbReference type="SAM" id="Phobius"/>
    </source>
</evidence>
<feature type="transmembrane region" description="Helical" evidence="1">
    <location>
        <begin position="181"/>
        <end position="197"/>
    </location>
</feature>
<accession>A0A9D1UG42</accession>